<evidence type="ECO:0000313" key="3">
    <source>
        <dbReference type="Proteomes" id="UP000593567"/>
    </source>
</evidence>
<keyword evidence="3" id="KW-1185">Reference proteome</keyword>
<evidence type="ECO:0000256" key="1">
    <source>
        <dbReference type="SAM" id="MobiDB-lite"/>
    </source>
</evidence>
<gene>
    <name evidence="2" type="ORF">EB796_013864</name>
</gene>
<protein>
    <submittedName>
        <fullName evidence="2">Uncharacterized protein</fullName>
    </submittedName>
</protein>
<feature type="compositionally biased region" description="Polar residues" evidence="1">
    <location>
        <begin position="91"/>
        <end position="116"/>
    </location>
</feature>
<name>A0A7J7JNA4_BUGNE</name>
<dbReference type="Proteomes" id="UP000593567">
    <property type="component" value="Unassembled WGS sequence"/>
</dbReference>
<accession>A0A7J7JNA4</accession>
<proteinExistence type="predicted"/>
<sequence length="175" mass="19417">MLNNDHGFTKCREDKTGKADISRVMLSGELIPPGHSSPHLLSVQKLAHEFVNAYTTLQAKIAALNTVTTEQLHETSRLKQELSLVCSNQHRNNSQEYHPSSGYSSMSPLKMSSGNPLSVRHSPATLDMRLSSQATQDIKQLHSDNSSSYPTKLSKLSPSRGRHSPRLLMEGNVRR</sequence>
<feature type="region of interest" description="Disordered" evidence="1">
    <location>
        <begin position="91"/>
        <end position="121"/>
    </location>
</feature>
<dbReference type="EMBL" id="VXIV02002017">
    <property type="protein sequence ID" value="KAF6027832.1"/>
    <property type="molecule type" value="Genomic_DNA"/>
</dbReference>
<reference evidence="2" key="1">
    <citation type="submission" date="2020-06" db="EMBL/GenBank/DDBJ databases">
        <title>Draft genome of Bugula neritina, a colonial animal packing powerful symbionts and potential medicines.</title>
        <authorList>
            <person name="Rayko M."/>
        </authorList>
    </citation>
    <scope>NUCLEOTIDE SEQUENCE [LARGE SCALE GENOMIC DNA]</scope>
    <source>
        <strain evidence="2">Kwan_BN1</strain>
    </source>
</reference>
<feature type="region of interest" description="Disordered" evidence="1">
    <location>
        <begin position="133"/>
        <end position="175"/>
    </location>
</feature>
<comment type="caution">
    <text evidence="2">The sequence shown here is derived from an EMBL/GenBank/DDBJ whole genome shotgun (WGS) entry which is preliminary data.</text>
</comment>
<dbReference type="AlphaFoldDB" id="A0A7J7JNA4"/>
<feature type="compositionally biased region" description="Polar residues" evidence="1">
    <location>
        <begin position="133"/>
        <end position="157"/>
    </location>
</feature>
<organism evidence="2 3">
    <name type="scientific">Bugula neritina</name>
    <name type="common">Brown bryozoan</name>
    <name type="synonym">Sertularia neritina</name>
    <dbReference type="NCBI Taxonomy" id="10212"/>
    <lineage>
        <taxon>Eukaryota</taxon>
        <taxon>Metazoa</taxon>
        <taxon>Spiralia</taxon>
        <taxon>Lophotrochozoa</taxon>
        <taxon>Bryozoa</taxon>
        <taxon>Gymnolaemata</taxon>
        <taxon>Cheilostomatida</taxon>
        <taxon>Flustrina</taxon>
        <taxon>Buguloidea</taxon>
        <taxon>Bugulidae</taxon>
        <taxon>Bugula</taxon>
    </lineage>
</organism>
<evidence type="ECO:0000313" key="2">
    <source>
        <dbReference type="EMBL" id="KAF6027832.1"/>
    </source>
</evidence>